<dbReference type="SMART" id="SM00589">
    <property type="entry name" value="PRY"/>
    <property type="match status" value="1"/>
</dbReference>
<dbReference type="InterPro" id="IPR058030">
    <property type="entry name" value="TRIM8/14/16/25/29/45/65_CC"/>
</dbReference>
<dbReference type="PRINTS" id="PR01407">
    <property type="entry name" value="BUTYPHLNCDUF"/>
</dbReference>
<dbReference type="GO" id="GO:0045087">
    <property type="term" value="P:innate immune response"/>
    <property type="evidence" value="ECO:0007669"/>
    <property type="project" value="UniProtKB-KW"/>
</dbReference>
<dbReference type="InterPro" id="IPR003879">
    <property type="entry name" value="Butyrophylin_SPRY"/>
</dbReference>
<dbReference type="Pfam" id="PF13765">
    <property type="entry name" value="PRY"/>
    <property type="match status" value="1"/>
</dbReference>
<dbReference type="PROSITE" id="PS50188">
    <property type="entry name" value="B302_SPRY"/>
    <property type="match status" value="1"/>
</dbReference>
<evidence type="ECO:0008006" key="13">
    <source>
        <dbReference type="Google" id="ProtNLM"/>
    </source>
</evidence>
<dbReference type="GO" id="GO:0005737">
    <property type="term" value="C:cytoplasm"/>
    <property type="evidence" value="ECO:0007669"/>
    <property type="project" value="UniProtKB-ARBA"/>
</dbReference>
<dbReference type="GO" id="GO:0008270">
    <property type="term" value="F:zinc ion binding"/>
    <property type="evidence" value="ECO:0007669"/>
    <property type="project" value="UniProtKB-KW"/>
</dbReference>
<keyword evidence="2" id="KW-0479">Metal-binding</keyword>
<dbReference type="Gene3D" id="3.30.40.10">
    <property type="entry name" value="Zinc/RING finger domain, C3HC4 (zinc finger)"/>
    <property type="match status" value="1"/>
</dbReference>
<dbReference type="SUPFAM" id="SSF49899">
    <property type="entry name" value="Concanavalin A-like lectins/glucanases"/>
    <property type="match status" value="1"/>
</dbReference>
<keyword evidence="1" id="KW-0399">Innate immunity</keyword>
<dbReference type="PROSITE" id="PS50119">
    <property type="entry name" value="ZF_BBOX"/>
    <property type="match status" value="1"/>
</dbReference>
<dbReference type="PROSITE" id="PS00518">
    <property type="entry name" value="ZF_RING_1"/>
    <property type="match status" value="1"/>
</dbReference>
<dbReference type="Proteomes" id="UP000694523">
    <property type="component" value="Unplaced"/>
</dbReference>
<protein>
    <recommendedName>
        <fullName evidence="13">E3 ubiquitin-protein ligase TRIM39-like</fullName>
    </recommendedName>
</protein>
<dbReference type="Pfam" id="PF00643">
    <property type="entry name" value="zf-B_box"/>
    <property type="match status" value="1"/>
</dbReference>
<dbReference type="Pfam" id="PF13445">
    <property type="entry name" value="zf-RING_UBOX"/>
    <property type="match status" value="1"/>
</dbReference>
<evidence type="ECO:0000256" key="7">
    <source>
        <dbReference type="SAM" id="Coils"/>
    </source>
</evidence>
<keyword evidence="4" id="KW-0862">Zinc</keyword>
<dbReference type="InterPro" id="IPR013083">
    <property type="entry name" value="Znf_RING/FYVE/PHD"/>
</dbReference>
<dbReference type="PANTHER" id="PTHR25465">
    <property type="entry name" value="B-BOX DOMAIN CONTAINING"/>
    <property type="match status" value="1"/>
</dbReference>
<feature type="coiled-coil region" evidence="7">
    <location>
        <begin position="231"/>
        <end position="287"/>
    </location>
</feature>
<dbReference type="SMART" id="SM00336">
    <property type="entry name" value="BBOX"/>
    <property type="match status" value="1"/>
</dbReference>
<evidence type="ECO:0000256" key="3">
    <source>
        <dbReference type="ARBA" id="ARBA00022771"/>
    </source>
</evidence>
<dbReference type="InterPro" id="IPR000315">
    <property type="entry name" value="Znf_B-box"/>
</dbReference>
<dbReference type="InterPro" id="IPR017907">
    <property type="entry name" value="Znf_RING_CS"/>
</dbReference>
<dbReference type="InterPro" id="IPR051051">
    <property type="entry name" value="E3_ubiq-ligase_TRIM/RNF"/>
</dbReference>
<dbReference type="SMART" id="SM00449">
    <property type="entry name" value="SPRY"/>
    <property type="match status" value="1"/>
</dbReference>
<feature type="domain" description="B30.2/SPRY" evidence="10">
    <location>
        <begin position="339"/>
        <end position="544"/>
    </location>
</feature>
<evidence type="ECO:0000313" key="12">
    <source>
        <dbReference type="Proteomes" id="UP000694523"/>
    </source>
</evidence>
<dbReference type="Pfam" id="PF25600">
    <property type="entry name" value="TRIM_CC"/>
    <property type="match status" value="1"/>
</dbReference>
<dbReference type="SUPFAM" id="SSF57845">
    <property type="entry name" value="B-box zinc-binding domain"/>
    <property type="match status" value="1"/>
</dbReference>
<keyword evidence="5" id="KW-0391">Immunity</keyword>
<evidence type="ECO:0000256" key="5">
    <source>
        <dbReference type="ARBA" id="ARBA00022859"/>
    </source>
</evidence>
<feature type="domain" description="B box-type" evidence="9">
    <location>
        <begin position="143"/>
        <end position="182"/>
    </location>
</feature>
<evidence type="ECO:0000256" key="6">
    <source>
        <dbReference type="PROSITE-ProRule" id="PRU00024"/>
    </source>
</evidence>
<dbReference type="InterPro" id="IPR001841">
    <property type="entry name" value="Znf_RING"/>
</dbReference>
<dbReference type="CDD" id="cd19802">
    <property type="entry name" value="Bbox1_TRIM8-like"/>
    <property type="match status" value="1"/>
</dbReference>
<organism evidence="11 12">
    <name type="scientific">Neogobius melanostomus</name>
    <name type="common">round goby</name>
    <dbReference type="NCBI Taxonomy" id="47308"/>
    <lineage>
        <taxon>Eukaryota</taxon>
        <taxon>Metazoa</taxon>
        <taxon>Chordata</taxon>
        <taxon>Craniata</taxon>
        <taxon>Vertebrata</taxon>
        <taxon>Euteleostomi</taxon>
        <taxon>Actinopterygii</taxon>
        <taxon>Neopterygii</taxon>
        <taxon>Teleostei</taxon>
        <taxon>Neoteleostei</taxon>
        <taxon>Acanthomorphata</taxon>
        <taxon>Gobiaria</taxon>
        <taxon>Gobiiformes</taxon>
        <taxon>Gobioidei</taxon>
        <taxon>Gobiidae</taxon>
        <taxon>Benthophilinae</taxon>
        <taxon>Neogobiini</taxon>
        <taxon>Neogobius</taxon>
    </lineage>
</organism>
<evidence type="ECO:0000259" key="8">
    <source>
        <dbReference type="PROSITE" id="PS50089"/>
    </source>
</evidence>
<dbReference type="InterPro" id="IPR001870">
    <property type="entry name" value="B30.2/SPRY"/>
</dbReference>
<keyword evidence="3 6" id="KW-0863">Zinc-finger</keyword>
<dbReference type="InterPro" id="IPR043136">
    <property type="entry name" value="B30.2/SPRY_sf"/>
</dbReference>
<evidence type="ECO:0000313" key="11">
    <source>
        <dbReference type="Ensembl" id="ENSNMLP00000003055.1"/>
    </source>
</evidence>
<evidence type="ECO:0000256" key="2">
    <source>
        <dbReference type="ARBA" id="ARBA00022723"/>
    </source>
</evidence>
<evidence type="ECO:0000259" key="9">
    <source>
        <dbReference type="PROSITE" id="PS50119"/>
    </source>
</evidence>
<dbReference type="SUPFAM" id="SSF57850">
    <property type="entry name" value="RING/U-box"/>
    <property type="match status" value="1"/>
</dbReference>
<dbReference type="AlphaFoldDB" id="A0A8C6S9K3"/>
<dbReference type="Pfam" id="PF00622">
    <property type="entry name" value="SPRY"/>
    <property type="match status" value="1"/>
</dbReference>
<dbReference type="PROSITE" id="PS50089">
    <property type="entry name" value="ZF_RING_2"/>
    <property type="match status" value="1"/>
</dbReference>
<keyword evidence="12" id="KW-1185">Reference proteome</keyword>
<dbReference type="CDD" id="cd19769">
    <property type="entry name" value="Bbox2_TRIM16-like"/>
    <property type="match status" value="1"/>
</dbReference>
<evidence type="ECO:0000259" key="10">
    <source>
        <dbReference type="PROSITE" id="PS50188"/>
    </source>
</evidence>
<proteinExistence type="predicted"/>
<reference evidence="11" key="2">
    <citation type="submission" date="2025-09" db="UniProtKB">
        <authorList>
            <consortium name="Ensembl"/>
        </authorList>
    </citation>
    <scope>IDENTIFICATION</scope>
</reference>
<dbReference type="InterPro" id="IPR003877">
    <property type="entry name" value="SPRY_dom"/>
</dbReference>
<name>A0A8C6S9K3_9GOBI</name>
<dbReference type="Ensembl" id="ENSNMLT00000003507.1">
    <property type="protein sequence ID" value="ENSNMLP00000003055.1"/>
    <property type="gene ID" value="ENSNMLG00000002228.1"/>
</dbReference>
<feature type="domain" description="RING-type" evidence="8">
    <location>
        <begin position="15"/>
        <end position="55"/>
    </location>
</feature>
<dbReference type="InterPro" id="IPR013320">
    <property type="entry name" value="ConA-like_dom_sf"/>
</dbReference>
<accession>A0A8C6S9K3</accession>
<dbReference type="Gene3D" id="3.30.160.60">
    <property type="entry name" value="Classic Zinc Finger"/>
    <property type="match status" value="1"/>
</dbReference>
<dbReference type="Gene3D" id="2.60.120.920">
    <property type="match status" value="1"/>
</dbReference>
<dbReference type="SMART" id="SM00184">
    <property type="entry name" value="RING"/>
    <property type="match status" value="1"/>
</dbReference>
<reference evidence="11" key="1">
    <citation type="submission" date="2025-08" db="UniProtKB">
        <authorList>
            <consortium name="Ensembl"/>
        </authorList>
    </citation>
    <scope>IDENTIFICATION</scope>
</reference>
<dbReference type="InterPro" id="IPR006574">
    <property type="entry name" value="PRY"/>
</dbReference>
<dbReference type="CDD" id="cd13733">
    <property type="entry name" value="SPRY_PRY_C-I_1"/>
    <property type="match status" value="1"/>
</dbReference>
<sequence length="545" mass="62348">MATATCNLSEHQFCCCICLDVFTDPTALPCGHNFCKGCIERNWANTVVFKCPYCNQVFQTKPELKVNIFIAEMSAQFRESIKRKDRSKLEQQVAKPGEIACDVCTETKLKALKSCLVCLASYCSTHLKDHKKRHQLVEPLGNLEENVCPAHSKVLELYCKNDDMCICALCAYTHKSHEVVPLREVSEQKRQQLTRMQTEIEDMIKTRQMKVQELRHSEESTNSDKEMTEGLRVLTALKETVERALENLFQEIVERQAAAKSQSEAMIQELEREISDLNKRLTEVQRLSRSNNHLQIVQNSKLKRSTSRMKDWRNVTVSTPRFEGIVAMALSKLEEEFSKITKGTLEGELKRVKKFETLVTLDGATAHPQLVVSQNGAQVNYSIEQRNVRNTLKRFDDYFVLGKQGFAQKFYFEAEMKGKLEWTLGVAKEMVNRKGSLKLDPQNGAWTIGLKDKNYFACAEQEVPLSLKSKPEKVGVFVDYEEGRVSFYDVENAALIYSFSGFSFREKLHLICSPGHYYCGNFSPVVICQNIATTRRTTWPTWAAR</sequence>
<dbReference type="FunFam" id="2.60.120.920:FF:000004">
    <property type="entry name" value="Butyrophilin subfamily 1 member A1"/>
    <property type="match status" value="1"/>
</dbReference>
<dbReference type="PANTHER" id="PTHR25465:SF32">
    <property type="entry name" value="BLOODTHIRSTY-RELATED GENE FAMILY, MEMBER 16 ISOFORM X1-RELATED"/>
    <property type="match status" value="1"/>
</dbReference>
<evidence type="ECO:0000256" key="4">
    <source>
        <dbReference type="ARBA" id="ARBA00022833"/>
    </source>
</evidence>
<evidence type="ECO:0000256" key="1">
    <source>
        <dbReference type="ARBA" id="ARBA00022588"/>
    </source>
</evidence>
<dbReference type="InterPro" id="IPR027370">
    <property type="entry name" value="Znf-RING_euk"/>
</dbReference>
<dbReference type="Gene3D" id="4.10.830.40">
    <property type="match status" value="1"/>
</dbReference>
<keyword evidence="7" id="KW-0175">Coiled coil</keyword>